<keyword evidence="5" id="KW-0904">Protein phosphatase</keyword>
<dbReference type="InterPro" id="IPR029021">
    <property type="entry name" value="Prot-tyrosine_phosphatase-like"/>
</dbReference>
<organism evidence="8">
    <name type="scientific">Ursus maritimus</name>
    <name type="common">Polar bear</name>
    <name type="synonym">Thalarctos maritimus</name>
    <dbReference type="NCBI Taxonomy" id="29073"/>
    <lineage>
        <taxon>Eukaryota</taxon>
        <taxon>Metazoa</taxon>
        <taxon>Chordata</taxon>
        <taxon>Craniata</taxon>
        <taxon>Vertebrata</taxon>
        <taxon>Euteleostomi</taxon>
        <taxon>Mammalia</taxon>
        <taxon>Eutheria</taxon>
        <taxon>Laurasiatheria</taxon>
        <taxon>Carnivora</taxon>
        <taxon>Caniformia</taxon>
        <taxon>Ursidae</taxon>
        <taxon>Ursus</taxon>
    </lineage>
</organism>
<evidence type="ECO:0000256" key="6">
    <source>
        <dbReference type="ARBA" id="ARBA00023136"/>
    </source>
</evidence>
<dbReference type="GO" id="GO:0046426">
    <property type="term" value="P:negative regulation of receptor signaling pathway via JAK-STAT"/>
    <property type="evidence" value="ECO:0007669"/>
    <property type="project" value="TreeGrafter"/>
</dbReference>
<evidence type="ECO:0000313" key="8">
    <source>
        <dbReference type="Ensembl" id="ENSUMAP00000010092"/>
    </source>
</evidence>
<dbReference type="SMART" id="SM00194">
    <property type="entry name" value="PTPc"/>
    <property type="match status" value="1"/>
</dbReference>
<dbReference type="GO" id="GO:0012505">
    <property type="term" value="C:endomembrane system"/>
    <property type="evidence" value="ECO:0007669"/>
    <property type="project" value="UniProtKB-SubCell"/>
</dbReference>
<evidence type="ECO:0000256" key="4">
    <source>
        <dbReference type="ARBA" id="ARBA00022801"/>
    </source>
</evidence>
<dbReference type="GO" id="GO:0070373">
    <property type="term" value="P:negative regulation of ERK1 and ERK2 cascade"/>
    <property type="evidence" value="ECO:0007669"/>
    <property type="project" value="TreeGrafter"/>
</dbReference>
<dbReference type="InterPro" id="IPR051985">
    <property type="entry name" value="NR_tyrosine_phosphatase"/>
</dbReference>
<dbReference type="GeneTree" id="ENSGT00940000154686"/>
<dbReference type="GO" id="GO:0005634">
    <property type="term" value="C:nucleus"/>
    <property type="evidence" value="ECO:0007669"/>
    <property type="project" value="TreeGrafter"/>
</dbReference>
<dbReference type="InterPro" id="IPR000242">
    <property type="entry name" value="PTP_cat"/>
</dbReference>
<keyword evidence="6" id="KW-0472">Membrane</keyword>
<dbReference type="Pfam" id="PF00102">
    <property type="entry name" value="Y_phosphatase"/>
    <property type="match status" value="1"/>
</dbReference>
<comment type="subcellular location">
    <subcellularLocation>
        <location evidence="1">Endomembrane system</location>
    </subcellularLocation>
</comment>
<name>A0A452TP74_URSMA</name>
<dbReference type="AlphaFoldDB" id="A0A452TP74"/>
<evidence type="ECO:0000259" key="7">
    <source>
        <dbReference type="PROSITE" id="PS50055"/>
    </source>
</evidence>
<dbReference type="PANTHER" id="PTHR46047:SF1">
    <property type="entry name" value="TYROSINE-PROTEIN PHOSPHATASE NON-RECEPTOR TYPE 2"/>
    <property type="match status" value="1"/>
</dbReference>
<evidence type="ECO:0000256" key="1">
    <source>
        <dbReference type="ARBA" id="ARBA00004308"/>
    </source>
</evidence>
<dbReference type="SUPFAM" id="SSF52799">
    <property type="entry name" value="(Phosphotyrosine protein) phosphatases II"/>
    <property type="match status" value="1"/>
</dbReference>
<dbReference type="GO" id="GO:0004726">
    <property type="term" value="F:non-membrane spanning protein tyrosine phosphatase activity"/>
    <property type="evidence" value="ECO:0007669"/>
    <property type="project" value="TreeGrafter"/>
</dbReference>
<proteinExistence type="predicted"/>
<protein>
    <recommendedName>
        <fullName evidence="2">protein-tyrosine-phosphatase</fullName>
        <ecNumber evidence="2">3.1.3.48</ecNumber>
    </recommendedName>
</protein>
<dbReference type="PANTHER" id="PTHR46047">
    <property type="entry name" value="TYROSINE-PROTEIN PHOSPHATASE NON-RECEPTOR TYPE 61F"/>
    <property type="match status" value="1"/>
</dbReference>
<dbReference type="Gene3D" id="3.90.190.10">
    <property type="entry name" value="Protein tyrosine phosphatase superfamily"/>
    <property type="match status" value="1"/>
</dbReference>
<sequence length="192" mass="22900">MALEIKFEDISGLKGTRNIKMYFCYFKEIRNESHDYPHRVAKFPENRNRNRYRDVSPYDHSRVKLQNADNDYINASLVDIEEAQRSYILTQGPLPNTGCHFWLMVWQQNTKAVVMLNRVVEKESVKCAQYWPTKDDQEMLFKETGFTVKFLSEDVKSYYTVHLLQLENISVRLFMPKRLDFILLISRITFCH</sequence>
<feature type="domain" description="Tyrosine-protein phosphatase" evidence="7">
    <location>
        <begin position="3"/>
        <end position="168"/>
    </location>
</feature>
<evidence type="ECO:0000256" key="3">
    <source>
        <dbReference type="ARBA" id="ARBA00022553"/>
    </source>
</evidence>
<dbReference type="GO" id="GO:0019901">
    <property type="term" value="F:protein kinase binding"/>
    <property type="evidence" value="ECO:0007669"/>
    <property type="project" value="TreeGrafter"/>
</dbReference>
<dbReference type="EC" id="3.1.3.48" evidence="2"/>
<keyword evidence="4" id="KW-0378">Hydrolase</keyword>
<evidence type="ECO:0000256" key="2">
    <source>
        <dbReference type="ARBA" id="ARBA00013064"/>
    </source>
</evidence>
<dbReference type="PRINTS" id="PR00700">
    <property type="entry name" value="PRTYPHPHTASE"/>
</dbReference>
<dbReference type="PROSITE" id="PS50055">
    <property type="entry name" value="TYR_PHOSPHATASE_PTP"/>
    <property type="match status" value="1"/>
</dbReference>
<dbReference type="Ensembl" id="ENSUMAT00000012054.1">
    <property type="protein sequence ID" value="ENSUMAP00000010092.1"/>
    <property type="gene ID" value="ENSUMAG00000007576.1"/>
</dbReference>
<gene>
    <name evidence="8" type="primary">PTPN2</name>
</gene>
<evidence type="ECO:0000256" key="5">
    <source>
        <dbReference type="ARBA" id="ARBA00022912"/>
    </source>
</evidence>
<reference evidence="8" key="1">
    <citation type="submission" date="2019-03" db="UniProtKB">
        <authorList>
            <consortium name="Ensembl"/>
        </authorList>
    </citation>
    <scope>IDENTIFICATION</scope>
</reference>
<accession>A0A452TP74</accession>
<dbReference type="GO" id="GO:0005737">
    <property type="term" value="C:cytoplasm"/>
    <property type="evidence" value="ECO:0007669"/>
    <property type="project" value="TreeGrafter"/>
</dbReference>
<keyword evidence="3" id="KW-0597">Phosphoprotein</keyword>